<dbReference type="PROSITE" id="PS00108">
    <property type="entry name" value="PROTEIN_KINASE_ST"/>
    <property type="match status" value="1"/>
</dbReference>
<keyword evidence="4" id="KW-0418">Kinase</keyword>
<evidence type="ECO:0000259" key="8">
    <source>
        <dbReference type="PROSITE" id="PS50003"/>
    </source>
</evidence>
<sequence>MAEPASSSSALTLTDDFFIDPADLLIGPVVGQGQFGSVSFGRYFGDVVAVKQQPLPPNVSLAAGTLSPYLLRELSVLKNARHANLLEYMGACETTTESLGSEVTTLHIVTEFAHNGDLLQLLTSKEHKELGFRFLGNILMGTIDALCFLHRKGIIHRDIKSENVLLDENFGAKLSDFGMAREMGKGGEPEAPQDNSPSQRRAAQMSICGTDAYMAPELMFDEPYGYPADIFSFGLVIFEVLARTPIGKDGFCSRAPADNFKLSHDEIRTKLSSKAPVSLVELAIVCTDYEPEDRPLAQDVVEWLEDLVQNSMGEDEEEVPASRNWKKRWFVLKEGELSWYASHEDVFAGATWGEPHGKICLKNNVLIKGSEENHRFQVLNCDDLNNVNDTRLHNREVAALNAEDCAEWLAALEEHIEEINAGGAIAMKRKSKAINCLQSSSVLEGRESSATEGGSDRTSSSGPPPPPARGLVRQESAFGGFTDIAHWLKNLGLSEYKKNFDNAPSITMSVIEEVGLSEKDLDDLFVREEFARRLILNSCKGGFSPSLEVDINGARDFGDVIVFRVVAHYRLRRSVVYLRFSDFVKLQAKFRQSLAGSPEMLDKMPKLPGKGIWESRTANRSKQFVAERQTNLALWLRELVGIVEKDEPQLKLLLYALELNTYNF</sequence>
<evidence type="ECO:0000259" key="10">
    <source>
        <dbReference type="PROSITE" id="PS50105"/>
    </source>
</evidence>
<reference evidence="12 13" key="1">
    <citation type="journal article" date="2023" name="Commun. Biol.">
        <title>Genome analysis of Parmales, the sister group of diatoms, reveals the evolutionary specialization of diatoms from phago-mixotrophs to photoautotrophs.</title>
        <authorList>
            <person name="Ban H."/>
            <person name="Sato S."/>
            <person name="Yoshikawa S."/>
            <person name="Yamada K."/>
            <person name="Nakamura Y."/>
            <person name="Ichinomiya M."/>
            <person name="Sato N."/>
            <person name="Blanc-Mathieu R."/>
            <person name="Endo H."/>
            <person name="Kuwata A."/>
            <person name="Ogata H."/>
        </authorList>
    </citation>
    <scope>NUCLEOTIDE SEQUENCE [LARGE SCALE GENOMIC DNA]</scope>
</reference>
<dbReference type="InterPro" id="IPR036871">
    <property type="entry name" value="PX_dom_sf"/>
</dbReference>
<dbReference type="PROSITE" id="PS50105">
    <property type="entry name" value="SAM_DOMAIN"/>
    <property type="match status" value="1"/>
</dbReference>
<dbReference type="Pfam" id="PF00169">
    <property type="entry name" value="PH"/>
    <property type="match status" value="1"/>
</dbReference>
<evidence type="ECO:0000259" key="9">
    <source>
        <dbReference type="PROSITE" id="PS50011"/>
    </source>
</evidence>
<dbReference type="PROSITE" id="PS50011">
    <property type="entry name" value="PROTEIN_KINASE_DOM"/>
    <property type="match status" value="1"/>
</dbReference>
<dbReference type="PANTHER" id="PTHR46485:SF5">
    <property type="entry name" value="CENTER DIVIDER, ISOFORM A"/>
    <property type="match status" value="1"/>
</dbReference>
<comment type="caution">
    <text evidence="12">The sequence shown here is derived from an EMBL/GenBank/DDBJ whole genome shotgun (WGS) entry which is preliminary data.</text>
</comment>
<dbReference type="CDD" id="cd06093">
    <property type="entry name" value="PX_domain"/>
    <property type="match status" value="1"/>
</dbReference>
<name>A0ABQ6MX88_9STRA</name>
<dbReference type="Pfam" id="PF07647">
    <property type="entry name" value="SAM_2"/>
    <property type="match status" value="1"/>
</dbReference>
<dbReference type="InterPro" id="IPR011993">
    <property type="entry name" value="PH-like_dom_sf"/>
</dbReference>
<evidence type="ECO:0000259" key="11">
    <source>
        <dbReference type="PROSITE" id="PS50195"/>
    </source>
</evidence>
<organism evidence="12 13">
    <name type="scientific">Tetraparma gracilis</name>
    <dbReference type="NCBI Taxonomy" id="2962635"/>
    <lineage>
        <taxon>Eukaryota</taxon>
        <taxon>Sar</taxon>
        <taxon>Stramenopiles</taxon>
        <taxon>Ochrophyta</taxon>
        <taxon>Bolidophyceae</taxon>
        <taxon>Parmales</taxon>
        <taxon>Triparmaceae</taxon>
        <taxon>Tetraparma</taxon>
    </lineage>
</organism>
<keyword evidence="2" id="KW-0808">Transferase</keyword>
<evidence type="ECO:0000256" key="7">
    <source>
        <dbReference type="SAM" id="MobiDB-lite"/>
    </source>
</evidence>
<evidence type="ECO:0000256" key="2">
    <source>
        <dbReference type="ARBA" id="ARBA00022679"/>
    </source>
</evidence>
<dbReference type="PROSITE" id="PS50195">
    <property type="entry name" value="PX"/>
    <property type="match status" value="1"/>
</dbReference>
<dbReference type="Proteomes" id="UP001165060">
    <property type="component" value="Unassembled WGS sequence"/>
</dbReference>
<dbReference type="InterPro" id="IPR017441">
    <property type="entry name" value="Protein_kinase_ATP_BS"/>
</dbReference>
<feature type="domain" description="Protein kinase" evidence="9">
    <location>
        <begin position="24"/>
        <end position="308"/>
    </location>
</feature>
<dbReference type="InterPro" id="IPR008271">
    <property type="entry name" value="Ser/Thr_kinase_AS"/>
</dbReference>
<dbReference type="SUPFAM" id="SSF64268">
    <property type="entry name" value="PX domain"/>
    <property type="match status" value="1"/>
</dbReference>
<dbReference type="PANTHER" id="PTHR46485">
    <property type="entry name" value="LIM DOMAIN KINASE 1"/>
    <property type="match status" value="1"/>
</dbReference>
<gene>
    <name evidence="12" type="ORF">TeGR_g1175</name>
</gene>
<dbReference type="InterPro" id="IPR013761">
    <property type="entry name" value="SAM/pointed_sf"/>
</dbReference>
<dbReference type="InterPro" id="IPR000719">
    <property type="entry name" value="Prot_kinase_dom"/>
</dbReference>
<evidence type="ECO:0000313" key="13">
    <source>
        <dbReference type="Proteomes" id="UP001165060"/>
    </source>
</evidence>
<feature type="region of interest" description="Disordered" evidence="7">
    <location>
        <begin position="443"/>
        <end position="472"/>
    </location>
</feature>
<dbReference type="PROSITE" id="PS00107">
    <property type="entry name" value="PROTEIN_KINASE_ATP"/>
    <property type="match status" value="1"/>
</dbReference>
<dbReference type="SMART" id="SM00220">
    <property type="entry name" value="S_TKc"/>
    <property type="match status" value="1"/>
</dbReference>
<dbReference type="SMART" id="SM00233">
    <property type="entry name" value="PH"/>
    <property type="match status" value="1"/>
</dbReference>
<dbReference type="InterPro" id="IPR011009">
    <property type="entry name" value="Kinase-like_dom_sf"/>
</dbReference>
<dbReference type="Gene3D" id="3.30.1520.10">
    <property type="entry name" value="Phox-like domain"/>
    <property type="match status" value="1"/>
</dbReference>
<dbReference type="PROSITE" id="PS50003">
    <property type="entry name" value="PH_DOMAIN"/>
    <property type="match status" value="1"/>
</dbReference>
<evidence type="ECO:0000256" key="1">
    <source>
        <dbReference type="ARBA" id="ARBA00022527"/>
    </source>
</evidence>
<dbReference type="InterPro" id="IPR001660">
    <property type="entry name" value="SAM"/>
</dbReference>
<keyword evidence="5 6" id="KW-0067">ATP-binding</keyword>
<dbReference type="Gene3D" id="1.10.510.10">
    <property type="entry name" value="Transferase(Phosphotransferase) domain 1"/>
    <property type="match status" value="1"/>
</dbReference>
<evidence type="ECO:0000313" key="12">
    <source>
        <dbReference type="EMBL" id="GMI34473.1"/>
    </source>
</evidence>
<feature type="domain" description="SAM" evidence="10">
    <location>
        <begin position="479"/>
        <end position="538"/>
    </location>
</feature>
<keyword evidence="3 6" id="KW-0547">Nucleotide-binding</keyword>
<evidence type="ECO:0000256" key="5">
    <source>
        <dbReference type="ARBA" id="ARBA00022840"/>
    </source>
</evidence>
<proteinExistence type="predicted"/>
<dbReference type="CDD" id="cd09487">
    <property type="entry name" value="SAM_superfamily"/>
    <property type="match status" value="1"/>
</dbReference>
<dbReference type="SUPFAM" id="SSF50729">
    <property type="entry name" value="PH domain-like"/>
    <property type="match status" value="1"/>
</dbReference>
<dbReference type="SUPFAM" id="SSF56112">
    <property type="entry name" value="Protein kinase-like (PK-like)"/>
    <property type="match status" value="1"/>
</dbReference>
<dbReference type="Gene3D" id="1.10.150.50">
    <property type="entry name" value="Transcription Factor, Ets-1"/>
    <property type="match status" value="1"/>
</dbReference>
<evidence type="ECO:0000256" key="6">
    <source>
        <dbReference type="PROSITE-ProRule" id="PRU10141"/>
    </source>
</evidence>
<feature type="binding site" evidence="6">
    <location>
        <position position="51"/>
    </location>
    <ligand>
        <name>ATP</name>
        <dbReference type="ChEBI" id="CHEBI:30616"/>
    </ligand>
</feature>
<dbReference type="InterPro" id="IPR050940">
    <property type="entry name" value="Actin_reg-Ser/Thr_kinase"/>
</dbReference>
<dbReference type="SUPFAM" id="SSF47769">
    <property type="entry name" value="SAM/Pointed domain"/>
    <property type="match status" value="1"/>
</dbReference>
<dbReference type="Pfam" id="PF00069">
    <property type="entry name" value="Pkinase"/>
    <property type="match status" value="1"/>
</dbReference>
<dbReference type="InterPro" id="IPR001683">
    <property type="entry name" value="PX_dom"/>
</dbReference>
<dbReference type="Pfam" id="PF00787">
    <property type="entry name" value="PX"/>
    <property type="match status" value="1"/>
</dbReference>
<dbReference type="EMBL" id="BRYB01000641">
    <property type="protein sequence ID" value="GMI34473.1"/>
    <property type="molecule type" value="Genomic_DNA"/>
</dbReference>
<evidence type="ECO:0000256" key="3">
    <source>
        <dbReference type="ARBA" id="ARBA00022741"/>
    </source>
</evidence>
<keyword evidence="1" id="KW-0723">Serine/threonine-protein kinase</keyword>
<keyword evidence="13" id="KW-1185">Reference proteome</keyword>
<evidence type="ECO:0000256" key="4">
    <source>
        <dbReference type="ARBA" id="ARBA00022777"/>
    </source>
</evidence>
<protein>
    <submittedName>
        <fullName evidence="12">Uncharacterized protein</fullName>
    </submittedName>
</protein>
<dbReference type="InterPro" id="IPR001849">
    <property type="entry name" value="PH_domain"/>
</dbReference>
<feature type="region of interest" description="Disordered" evidence="7">
    <location>
        <begin position="181"/>
        <end position="201"/>
    </location>
</feature>
<dbReference type="Gene3D" id="3.30.200.20">
    <property type="entry name" value="Phosphorylase Kinase, domain 1"/>
    <property type="match status" value="1"/>
</dbReference>
<dbReference type="Gene3D" id="2.30.29.30">
    <property type="entry name" value="Pleckstrin-homology domain (PH domain)/Phosphotyrosine-binding domain (PTB)"/>
    <property type="match status" value="1"/>
</dbReference>
<feature type="domain" description="PX" evidence="11">
    <location>
        <begin position="541"/>
        <end position="664"/>
    </location>
</feature>
<accession>A0ABQ6MX88</accession>
<feature type="domain" description="PH" evidence="8">
    <location>
        <begin position="306"/>
        <end position="417"/>
    </location>
</feature>